<reference evidence="1 2" key="1">
    <citation type="submission" date="2018-02" db="EMBL/GenBank/DDBJ databases">
        <title>Genome sequence of the basidiomycete white-rot fungus Phlebia centrifuga.</title>
        <authorList>
            <person name="Granchi Z."/>
            <person name="Peng M."/>
            <person name="de Vries R.P."/>
            <person name="Hilden K."/>
            <person name="Makela M.R."/>
            <person name="Grigoriev I."/>
            <person name="Riley R."/>
        </authorList>
    </citation>
    <scope>NUCLEOTIDE SEQUENCE [LARGE SCALE GENOMIC DNA]</scope>
    <source>
        <strain evidence="1 2">FBCC195</strain>
    </source>
</reference>
<accession>A0A2R6NID1</accession>
<organism evidence="1 2">
    <name type="scientific">Hermanssonia centrifuga</name>
    <dbReference type="NCBI Taxonomy" id="98765"/>
    <lineage>
        <taxon>Eukaryota</taxon>
        <taxon>Fungi</taxon>
        <taxon>Dikarya</taxon>
        <taxon>Basidiomycota</taxon>
        <taxon>Agaricomycotina</taxon>
        <taxon>Agaricomycetes</taxon>
        <taxon>Polyporales</taxon>
        <taxon>Meruliaceae</taxon>
        <taxon>Hermanssonia</taxon>
    </lineage>
</organism>
<dbReference type="Proteomes" id="UP000186601">
    <property type="component" value="Unassembled WGS sequence"/>
</dbReference>
<protein>
    <submittedName>
        <fullName evidence="1">Uncharacterized protein</fullName>
    </submittedName>
</protein>
<dbReference type="AlphaFoldDB" id="A0A2R6NID1"/>
<keyword evidence="2" id="KW-1185">Reference proteome</keyword>
<dbReference type="EMBL" id="MLYV02001222">
    <property type="protein sequence ID" value="PSR72083.1"/>
    <property type="molecule type" value="Genomic_DNA"/>
</dbReference>
<sequence>MDELENILALMREFPHICSYPKSLVLWCCTDTLAVLKLHTLRTIISHLTELDEVKFVGTHLRVSKEQSPLARTAFDQLQKPHLRIPRLKILCMHGDLPMTRHSWDAIMAIFDEVEETSLVGAGIRSYGASDPHTGAL</sequence>
<comment type="caution">
    <text evidence="1">The sequence shown here is derived from an EMBL/GenBank/DDBJ whole genome shotgun (WGS) entry which is preliminary data.</text>
</comment>
<evidence type="ECO:0000313" key="1">
    <source>
        <dbReference type="EMBL" id="PSR72083.1"/>
    </source>
</evidence>
<name>A0A2R6NID1_9APHY</name>
<evidence type="ECO:0000313" key="2">
    <source>
        <dbReference type="Proteomes" id="UP000186601"/>
    </source>
</evidence>
<gene>
    <name evidence="1" type="ORF">PHLCEN_2v12064</name>
</gene>
<proteinExistence type="predicted"/>